<dbReference type="SUPFAM" id="SSF55021">
    <property type="entry name" value="ACT-like"/>
    <property type="match status" value="1"/>
</dbReference>
<dbReference type="HAMAP" id="MF_00476">
    <property type="entry name" value="NikR"/>
    <property type="match status" value="1"/>
</dbReference>
<evidence type="ECO:0000313" key="11">
    <source>
        <dbReference type="Proteomes" id="UP001296943"/>
    </source>
</evidence>
<keyword evidence="3 7" id="KW-0479">Metal-binding</keyword>
<protein>
    <recommendedName>
        <fullName evidence="7">Putative nickel-responsive regulator</fullName>
    </recommendedName>
</protein>
<evidence type="ECO:0000259" key="9">
    <source>
        <dbReference type="Pfam" id="PF08753"/>
    </source>
</evidence>
<evidence type="ECO:0000256" key="1">
    <source>
        <dbReference type="ARBA" id="ARBA00008478"/>
    </source>
</evidence>
<dbReference type="InterPro" id="IPR013321">
    <property type="entry name" value="Arc_rbn_hlx_hlx"/>
</dbReference>
<dbReference type="RefSeq" id="WP_204502196.1">
    <property type="nucleotide sequence ID" value="NZ_JAFBDR010000037.1"/>
</dbReference>
<gene>
    <name evidence="10" type="ORF">JOC48_004121</name>
</gene>
<dbReference type="NCBIfam" id="NF002815">
    <property type="entry name" value="PRK02967.1"/>
    <property type="match status" value="1"/>
</dbReference>
<feature type="binding site" evidence="7">
    <location>
        <position position="82"/>
    </location>
    <ligand>
        <name>Ni(2+)</name>
        <dbReference type="ChEBI" id="CHEBI:49786"/>
    </ligand>
</feature>
<dbReference type="InterPro" id="IPR027271">
    <property type="entry name" value="Acetolactate_synth/TF_NikR_C"/>
</dbReference>
<evidence type="ECO:0000256" key="4">
    <source>
        <dbReference type="ARBA" id="ARBA00023015"/>
    </source>
</evidence>
<keyword evidence="6 7" id="KW-0804">Transcription</keyword>
<keyword evidence="4 7" id="KW-0805">Transcription regulation</keyword>
<dbReference type="InterPro" id="IPR002145">
    <property type="entry name" value="CopG"/>
</dbReference>
<feature type="domain" description="Ribbon-helix-helix protein CopG" evidence="8">
    <location>
        <begin position="9"/>
        <end position="49"/>
    </location>
</feature>
<comment type="similarity">
    <text evidence="1 7">Belongs to the transcriptional regulatory CopG/NikR family.</text>
</comment>
<evidence type="ECO:0000256" key="7">
    <source>
        <dbReference type="HAMAP-Rule" id="MF_00476"/>
    </source>
</evidence>
<dbReference type="NCBIfam" id="NF003381">
    <property type="entry name" value="PRK04460.1"/>
    <property type="match status" value="1"/>
</dbReference>
<dbReference type="Gene3D" id="1.10.1220.10">
    <property type="entry name" value="Met repressor-like"/>
    <property type="match status" value="1"/>
</dbReference>
<dbReference type="CDD" id="cd22231">
    <property type="entry name" value="RHH_NikR_HicB-like"/>
    <property type="match status" value="1"/>
</dbReference>
<proteinExistence type="inferred from homology"/>
<dbReference type="SUPFAM" id="SSF47598">
    <property type="entry name" value="Ribbon-helix-helix"/>
    <property type="match status" value="1"/>
</dbReference>
<dbReference type="InterPro" id="IPR045865">
    <property type="entry name" value="ACT-like_dom_sf"/>
</dbReference>
<dbReference type="InterPro" id="IPR022988">
    <property type="entry name" value="Ni_resp_reg_NikR"/>
</dbReference>
<evidence type="ECO:0000256" key="5">
    <source>
        <dbReference type="ARBA" id="ARBA00023125"/>
    </source>
</evidence>
<sequence length="140" mass="16187">MKESSSLTRFGISMEDKLLKSFDQLIREKGYKNRSEAVRDLVRDALVKETWSDKDQLVAGCIQIFYNHHQRGLMENLTTIQHEFHHMILATTHIHLDQHNCLEMIVVKGKVSELQLLCNELLSMKGVKYGDFSVTPVEID</sequence>
<dbReference type="InterPro" id="IPR050192">
    <property type="entry name" value="CopG/NikR_regulator"/>
</dbReference>
<feature type="domain" description="Transcription factor NikR nickel binding C-terminal" evidence="9">
    <location>
        <begin position="59"/>
        <end position="134"/>
    </location>
</feature>
<keyword evidence="11" id="KW-1185">Reference proteome</keyword>
<reference evidence="10 11" key="1">
    <citation type="submission" date="2021-01" db="EMBL/GenBank/DDBJ databases">
        <title>Genomic Encyclopedia of Type Strains, Phase IV (KMG-IV): sequencing the most valuable type-strain genomes for metagenomic binning, comparative biology and taxonomic classification.</title>
        <authorList>
            <person name="Goeker M."/>
        </authorList>
    </citation>
    <scope>NUCLEOTIDE SEQUENCE [LARGE SCALE GENOMIC DNA]</scope>
    <source>
        <strain evidence="10 11">DSM 23711</strain>
    </source>
</reference>
<dbReference type="InterPro" id="IPR014864">
    <property type="entry name" value="TF_NikR_Ni-bd_C"/>
</dbReference>
<evidence type="ECO:0000256" key="6">
    <source>
        <dbReference type="ARBA" id="ARBA00023163"/>
    </source>
</evidence>
<comment type="cofactor">
    <cofactor evidence="7">
        <name>Ni(2+)</name>
        <dbReference type="ChEBI" id="CHEBI:49786"/>
    </cofactor>
    <text evidence="7">Binds 1 nickel ion per subunit.</text>
</comment>
<accession>A0ABS2N609</accession>
<dbReference type="Pfam" id="PF08753">
    <property type="entry name" value="NikR_C"/>
    <property type="match status" value="1"/>
</dbReference>
<dbReference type="EMBL" id="JAFBDR010000037">
    <property type="protein sequence ID" value="MBM7573557.1"/>
    <property type="molecule type" value="Genomic_DNA"/>
</dbReference>
<evidence type="ECO:0000256" key="3">
    <source>
        <dbReference type="ARBA" id="ARBA00022723"/>
    </source>
</evidence>
<dbReference type="Pfam" id="PF01402">
    <property type="entry name" value="RHH_1"/>
    <property type="match status" value="1"/>
</dbReference>
<organism evidence="10 11">
    <name type="scientific">Aquibacillus albus</name>
    <dbReference type="NCBI Taxonomy" id="1168171"/>
    <lineage>
        <taxon>Bacteria</taxon>
        <taxon>Bacillati</taxon>
        <taxon>Bacillota</taxon>
        <taxon>Bacilli</taxon>
        <taxon>Bacillales</taxon>
        <taxon>Bacillaceae</taxon>
        <taxon>Aquibacillus</taxon>
    </lineage>
</organism>
<evidence type="ECO:0000259" key="8">
    <source>
        <dbReference type="Pfam" id="PF01402"/>
    </source>
</evidence>
<feature type="binding site" evidence="7">
    <location>
        <position position="95"/>
    </location>
    <ligand>
        <name>Ni(2+)</name>
        <dbReference type="ChEBI" id="CHEBI:49786"/>
    </ligand>
</feature>
<keyword evidence="2 7" id="KW-0533">Nickel</keyword>
<name>A0ABS2N609_9BACI</name>
<feature type="binding site" evidence="7">
    <location>
        <position position="101"/>
    </location>
    <ligand>
        <name>Ni(2+)</name>
        <dbReference type="ChEBI" id="CHEBI:49786"/>
    </ligand>
</feature>
<evidence type="ECO:0000313" key="10">
    <source>
        <dbReference type="EMBL" id="MBM7573557.1"/>
    </source>
</evidence>
<evidence type="ECO:0000256" key="2">
    <source>
        <dbReference type="ARBA" id="ARBA00022596"/>
    </source>
</evidence>
<dbReference type="NCBIfam" id="NF002169">
    <property type="entry name" value="PRK01002.1"/>
    <property type="match status" value="1"/>
</dbReference>
<comment type="function">
    <text evidence="7">Transcriptional regulator.</text>
</comment>
<comment type="caution">
    <text evidence="10">The sequence shown here is derived from an EMBL/GenBank/DDBJ whole genome shotgun (WGS) entry which is preliminary data.</text>
</comment>
<feature type="binding site" evidence="7">
    <location>
        <position position="93"/>
    </location>
    <ligand>
        <name>Ni(2+)</name>
        <dbReference type="ChEBI" id="CHEBI:49786"/>
    </ligand>
</feature>
<dbReference type="Proteomes" id="UP001296943">
    <property type="component" value="Unassembled WGS sequence"/>
</dbReference>
<keyword evidence="5 7" id="KW-0238">DNA-binding</keyword>
<dbReference type="PANTHER" id="PTHR34719">
    <property type="entry name" value="NICKEL-RESPONSIVE REGULATOR"/>
    <property type="match status" value="1"/>
</dbReference>
<dbReference type="NCBIfam" id="NF001884">
    <property type="entry name" value="PRK00630.1"/>
    <property type="match status" value="1"/>
</dbReference>
<dbReference type="PANTHER" id="PTHR34719:SF2">
    <property type="entry name" value="NICKEL-RESPONSIVE REGULATOR"/>
    <property type="match status" value="1"/>
</dbReference>
<dbReference type="InterPro" id="IPR010985">
    <property type="entry name" value="Ribbon_hlx_hlx"/>
</dbReference>
<dbReference type="Gene3D" id="3.30.70.1150">
    <property type="entry name" value="ACT-like. Chain A, domain 2"/>
    <property type="match status" value="1"/>
</dbReference>